<gene>
    <name evidence="2" type="ORF">EHO51_11890</name>
</gene>
<dbReference type="Proteomes" id="UP000273982">
    <property type="component" value="Chromosome"/>
</dbReference>
<evidence type="ECO:0000313" key="3">
    <source>
        <dbReference type="Proteomes" id="UP000273982"/>
    </source>
</evidence>
<dbReference type="AlphaFoldDB" id="A0A3G8M6A0"/>
<protein>
    <recommendedName>
        <fullName evidence="4">Major facilitator superfamily (MFS) profile domain-containing protein</fullName>
    </recommendedName>
</protein>
<dbReference type="EMBL" id="CP034086">
    <property type="protein sequence ID" value="AZG77376.1"/>
    <property type="molecule type" value="Genomic_DNA"/>
</dbReference>
<evidence type="ECO:0008006" key="4">
    <source>
        <dbReference type="Google" id="ProtNLM"/>
    </source>
</evidence>
<keyword evidence="1" id="KW-0472">Membrane</keyword>
<evidence type="ECO:0000313" key="2">
    <source>
        <dbReference type="EMBL" id="AZG77376.1"/>
    </source>
</evidence>
<sequence length="79" mass="8223">MRRVFFALLGLLAGYAAGAALGGVLVALFSGNAHDKDLEIVMTSAFVTGPVGALMGLLAGLFMQRGSKGDERKKQGEPR</sequence>
<evidence type="ECO:0000256" key="1">
    <source>
        <dbReference type="SAM" id="Phobius"/>
    </source>
</evidence>
<proteinExistence type="predicted"/>
<organism evidence="2 3">
    <name type="scientific">Methylocystis rosea</name>
    <dbReference type="NCBI Taxonomy" id="173366"/>
    <lineage>
        <taxon>Bacteria</taxon>
        <taxon>Pseudomonadati</taxon>
        <taxon>Pseudomonadota</taxon>
        <taxon>Alphaproteobacteria</taxon>
        <taxon>Hyphomicrobiales</taxon>
        <taxon>Methylocystaceae</taxon>
        <taxon>Methylocystis</taxon>
    </lineage>
</organism>
<reference evidence="2 3" key="1">
    <citation type="submission" date="2018-11" db="EMBL/GenBank/DDBJ databases">
        <title>Genome squencing of methanotrophic bacteria isolated from alkaline groundwater in Korea.</title>
        <authorList>
            <person name="Nguyen L.N."/>
        </authorList>
    </citation>
    <scope>NUCLEOTIDE SEQUENCE [LARGE SCALE GENOMIC DNA]</scope>
    <source>
        <strain evidence="2 3">GW6</strain>
    </source>
</reference>
<keyword evidence="1" id="KW-0812">Transmembrane</keyword>
<name>A0A3G8M6A0_9HYPH</name>
<keyword evidence="1" id="KW-1133">Transmembrane helix</keyword>
<accession>A0A3G8M6A0</accession>
<feature type="transmembrane region" description="Helical" evidence="1">
    <location>
        <begin position="40"/>
        <end position="63"/>
    </location>
</feature>
<dbReference type="KEGG" id="mros:EHO51_11890"/>